<feature type="region of interest" description="Disordered" evidence="1">
    <location>
        <begin position="1"/>
        <end position="34"/>
    </location>
</feature>
<name>A0A1J5QRZ9_9ZZZZ</name>
<reference evidence="2" key="1">
    <citation type="submission" date="2016-10" db="EMBL/GenBank/DDBJ databases">
        <title>Sequence of Gallionella enrichment culture.</title>
        <authorList>
            <person name="Poehlein A."/>
            <person name="Muehling M."/>
            <person name="Daniel R."/>
        </authorList>
    </citation>
    <scope>NUCLEOTIDE SEQUENCE</scope>
</reference>
<feature type="region of interest" description="Disordered" evidence="1">
    <location>
        <begin position="320"/>
        <end position="359"/>
    </location>
</feature>
<feature type="compositionally biased region" description="Polar residues" evidence="1">
    <location>
        <begin position="1"/>
        <end position="14"/>
    </location>
</feature>
<evidence type="ECO:0000256" key="1">
    <source>
        <dbReference type="SAM" id="MobiDB-lite"/>
    </source>
</evidence>
<dbReference type="EMBL" id="MLJW01000499">
    <property type="protein sequence ID" value="OIQ86130.1"/>
    <property type="molecule type" value="Genomic_DNA"/>
</dbReference>
<accession>A0A1J5QRZ9</accession>
<proteinExistence type="predicted"/>
<gene>
    <name evidence="2" type="ORF">GALL_320330</name>
</gene>
<dbReference type="AlphaFoldDB" id="A0A1J5QRZ9"/>
<feature type="compositionally biased region" description="Low complexity" evidence="1">
    <location>
        <begin position="15"/>
        <end position="30"/>
    </location>
</feature>
<evidence type="ECO:0000313" key="2">
    <source>
        <dbReference type="EMBL" id="OIQ86130.1"/>
    </source>
</evidence>
<organism evidence="2">
    <name type="scientific">mine drainage metagenome</name>
    <dbReference type="NCBI Taxonomy" id="410659"/>
    <lineage>
        <taxon>unclassified sequences</taxon>
        <taxon>metagenomes</taxon>
        <taxon>ecological metagenomes</taxon>
    </lineage>
</organism>
<protein>
    <submittedName>
        <fullName evidence="2">Uncharacterized protein</fullName>
    </submittedName>
</protein>
<comment type="caution">
    <text evidence="2">The sequence shown here is derived from an EMBL/GenBank/DDBJ whole genome shotgun (WGS) entry which is preliminary data.</text>
</comment>
<sequence length="381" mass="38893">MPSPGTTRTSLASGSDSPRAAACASSASASGWRTPCSSAAARASASSALQPSRHQTTRTCSAWPQVSVPVLSNTQACTDATASSACPRAISTPARDSRAVAAASAAGTASDSAHGQLTTSTAIIAGAIRAGSIHHHSSAVAAAIASSTSVNQCAATSASRAARGLCSKAPFISSTICAMRVPWPARSARTTSGESTFMLPASTASPGSLATASASPVSSASSAWLLPSSTVPSTGTRLALGTCTTSPARSRVIATLCHRPSGSRRRTAAGSCSISSSAAWVLRWRRLASISRADSSSARNIVTESKYTGPLPRTTLTQLTAKAPHKPSTTGTSMPRRRMRRSRQQPCRKVQPENSNAGKVIDMLAQRKMPVSAAFIDPAEK</sequence>